<dbReference type="PROSITE" id="PS50863">
    <property type="entry name" value="B3"/>
    <property type="match status" value="1"/>
</dbReference>
<dbReference type="InterPro" id="IPR015300">
    <property type="entry name" value="DNA-bd_pseudobarrel_sf"/>
</dbReference>
<protein>
    <recommendedName>
        <fullName evidence="6">TF-B3 domain-containing protein</fullName>
    </recommendedName>
</protein>
<evidence type="ECO:0000256" key="2">
    <source>
        <dbReference type="ARBA" id="ARBA00023125"/>
    </source>
</evidence>
<keyword evidence="3" id="KW-0804">Transcription</keyword>
<reference evidence="7" key="1">
    <citation type="submission" date="2020-06" db="EMBL/GenBank/DDBJ databases">
        <title>WGS assembly of Ceratodon purpureus strain R40.</title>
        <authorList>
            <person name="Carey S.B."/>
            <person name="Jenkins J."/>
            <person name="Shu S."/>
            <person name="Lovell J.T."/>
            <person name="Sreedasyam A."/>
            <person name="Maumus F."/>
            <person name="Tiley G.P."/>
            <person name="Fernandez-Pozo N."/>
            <person name="Barry K."/>
            <person name="Chen C."/>
            <person name="Wang M."/>
            <person name="Lipzen A."/>
            <person name="Daum C."/>
            <person name="Saski C.A."/>
            <person name="Payton A.C."/>
            <person name="Mcbreen J.C."/>
            <person name="Conrad R.E."/>
            <person name="Kollar L.M."/>
            <person name="Olsson S."/>
            <person name="Huttunen S."/>
            <person name="Landis J.B."/>
            <person name="Wickett N.J."/>
            <person name="Johnson M.G."/>
            <person name="Rensing S.A."/>
            <person name="Grimwood J."/>
            <person name="Schmutz J."/>
            <person name="Mcdaniel S.F."/>
        </authorList>
    </citation>
    <scope>NUCLEOTIDE SEQUENCE</scope>
    <source>
        <strain evidence="7">R40</strain>
    </source>
</reference>
<evidence type="ECO:0000256" key="1">
    <source>
        <dbReference type="ARBA" id="ARBA00023015"/>
    </source>
</evidence>
<evidence type="ECO:0000259" key="6">
    <source>
        <dbReference type="PROSITE" id="PS50863"/>
    </source>
</evidence>
<evidence type="ECO:0000256" key="5">
    <source>
        <dbReference type="SAM" id="MobiDB-lite"/>
    </source>
</evidence>
<dbReference type="CDD" id="cd10017">
    <property type="entry name" value="B3_DNA"/>
    <property type="match status" value="1"/>
</dbReference>
<comment type="caution">
    <text evidence="7">The sequence shown here is derived from an EMBL/GenBank/DDBJ whole genome shotgun (WGS) entry which is preliminary data.</text>
</comment>
<gene>
    <name evidence="7" type="ORF">KC19_VG102700</name>
</gene>
<dbReference type="GO" id="GO:0003677">
    <property type="term" value="F:DNA binding"/>
    <property type="evidence" value="ECO:0007669"/>
    <property type="project" value="UniProtKB-KW"/>
</dbReference>
<name>A0A8T0HPJ7_CERPU</name>
<keyword evidence="1" id="KW-0805">Transcription regulation</keyword>
<keyword evidence="4" id="KW-0539">Nucleus</keyword>
<evidence type="ECO:0000313" key="7">
    <source>
        <dbReference type="EMBL" id="KAG0572528.1"/>
    </source>
</evidence>
<dbReference type="SUPFAM" id="SSF101936">
    <property type="entry name" value="DNA-binding pseudobarrel domain"/>
    <property type="match status" value="2"/>
</dbReference>
<dbReference type="AlphaFoldDB" id="A0A8T0HPJ7"/>
<feature type="domain" description="TF-B3" evidence="6">
    <location>
        <begin position="52"/>
        <end position="118"/>
    </location>
</feature>
<dbReference type="Proteomes" id="UP000822688">
    <property type="component" value="Chromosome V"/>
</dbReference>
<dbReference type="PANTHER" id="PTHR31674">
    <property type="entry name" value="B3 DOMAIN-CONTAINING PROTEIN REM-LIKE 3-RELATED"/>
    <property type="match status" value="1"/>
</dbReference>
<feature type="region of interest" description="Disordered" evidence="5">
    <location>
        <begin position="176"/>
        <end position="220"/>
    </location>
</feature>
<dbReference type="PANTHER" id="PTHR31674:SF25">
    <property type="entry name" value="B3 DOMAIN-CONTAINING TRANSCRIPTION FACTOR VRN1-LIKE"/>
    <property type="match status" value="1"/>
</dbReference>
<dbReference type="InterPro" id="IPR039218">
    <property type="entry name" value="REM_fam"/>
</dbReference>
<dbReference type="EMBL" id="CM026426">
    <property type="protein sequence ID" value="KAG0572528.1"/>
    <property type="molecule type" value="Genomic_DNA"/>
</dbReference>
<evidence type="ECO:0000256" key="4">
    <source>
        <dbReference type="ARBA" id="ARBA00023242"/>
    </source>
</evidence>
<sequence length="318" mass="35328">MADHRETEVRKELDHCGSVYFLLEILEANLYCLWILEFSRRTGWPGQEECALVTRMKANQEWTVPMLRLNFTHNLGLAHSIGAGWDKFMANNSIRPGDLLAFELVDDRCLVITIHPAEHGAVVNSPTPPAIGAVTPPSGLVFVGSKPTSKSPPIQEDVLPTHLAVGVATLPSREVLAGPKPRTKGLRARGDMVPSPSAKKARSLRYEVTQPRPRRDPRPQFTKTLRRTHMKAFNSARLDIPTSYWRAVGADEFDGRVYSLISPFQTIVVGSLVSSTDKQTFYFITNGWAEFVTKNEFGLGDTLLFIKVGAAEFAVTRV</sequence>
<dbReference type="InterPro" id="IPR003340">
    <property type="entry name" value="B3_DNA-bd"/>
</dbReference>
<accession>A0A8T0HPJ7</accession>
<organism evidence="7 8">
    <name type="scientific">Ceratodon purpureus</name>
    <name type="common">Fire moss</name>
    <name type="synonym">Dicranum purpureum</name>
    <dbReference type="NCBI Taxonomy" id="3225"/>
    <lineage>
        <taxon>Eukaryota</taxon>
        <taxon>Viridiplantae</taxon>
        <taxon>Streptophyta</taxon>
        <taxon>Embryophyta</taxon>
        <taxon>Bryophyta</taxon>
        <taxon>Bryophytina</taxon>
        <taxon>Bryopsida</taxon>
        <taxon>Dicranidae</taxon>
        <taxon>Pseudoditrichales</taxon>
        <taxon>Ditrichaceae</taxon>
        <taxon>Ceratodon</taxon>
    </lineage>
</organism>
<keyword evidence="2" id="KW-0238">DNA-binding</keyword>
<evidence type="ECO:0000256" key="3">
    <source>
        <dbReference type="ARBA" id="ARBA00023163"/>
    </source>
</evidence>
<proteinExistence type="predicted"/>
<dbReference type="Gene3D" id="2.40.330.10">
    <property type="entry name" value="DNA-binding pseudobarrel domain"/>
    <property type="match status" value="2"/>
</dbReference>
<evidence type="ECO:0000313" key="8">
    <source>
        <dbReference type="Proteomes" id="UP000822688"/>
    </source>
</evidence>
<keyword evidence="8" id="KW-1185">Reference proteome</keyword>